<evidence type="ECO:0000256" key="1">
    <source>
        <dbReference type="ARBA" id="ARBA00022741"/>
    </source>
</evidence>
<gene>
    <name evidence="5" type="ORF">ACFPC0_26820</name>
</gene>
<dbReference type="Pfam" id="PF13191">
    <property type="entry name" value="AAA_16"/>
    <property type="match status" value="1"/>
</dbReference>
<protein>
    <submittedName>
        <fullName evidence="5">AAA family ATPase</fullName>
    </submittedName>
</protein>
<comment type="caution">
    <text evidence="5">The sequence shown here is derived from an EMBL/GenBank/DDBJ whole genome shotgun (WGS) entry which is preliminary data.</text>
</comment>
<dbReference type="EMBL" id="JBHSDP010000025">
    <property type="protein sequence ID" value="MFC4331325.1"/>
    <property type="molecule type" value="Genomic_DNA"/>
</dbReference>
<sequence>MTEPTTLPTDGPARRRPPAVARDALCDTVRAQLTDRGGVLLTGPAGIGRTTVVTELVTEASARGHRVLRCSPSPAERHSPYLGLIDLLSPLEDDALGGLATHERTVLEAALLRSVPGVPGAPGAPGASGVPGAWGPGGFPGGGSGLVAGTGLATGTGLVAGAGTGAGAGAGLVGRSAAAAGILPSAMVPPSPMVLPSASVPPSATVLASAVALPPPMTRPATEAGPATAAAQAADRDALVLRIAVRKALTRLSADGPLLLVVDDAQWLDAPTADILRFLARRCGPGPDPRPRVLVALRTDTPSDGPGHPGDRADGTGSAREAQELCPAPARRIPVPPLTAHETAELLDAHDQPSWPRPLLARLHRASGGNPRTALELSAALDEHVRIHGADLPGPTDPLPVPDSLRRPLLDRIDALPAGARRTLVTAGAAVRPTVELLRRAGRPHAESDVDTCVRHGLLDLPRSSDHGALRFLDPLTPVVLRTVTPYDQLKKTHRALADASDDPVERAHHIARLAAGPDPAVAAGLDAAARTARRRGAPSTAARLGRMAAEYTPAGQTRVDIDRRLTAAEDGIEAGDFDFARQLAYEVLGEADRPADRVRAWNVVIDSCGQAMAEIADVFPEAVRDAGRDPGLLAQLHYRMSWRAWMVGGCAARAREHAVRAAELAARTGDRRTELMALTQQAALELFLGLPQAEATLAAALAAPHDVHAMTHHNGPVYLKHRFHLVRDELDEARTELRTLVYTLRQRGSADSLSQCLNGLAQVELLRGRCRPALALARQSLRITEEAGLSQGPAWYTLALAETAGGTLGQALAAAETARRHSEDDDDRLFLPRALHAEGRIRLFGGQPHQAAELLARTGRLETAQGQRDPATRRWHADLAEALALTGATDEARAVIARARRQAERLGRPGVLATLDRAAATVDAARGDLDRAVTGHERAAARLHAAGYPLEEARTRLALARLHRRRADEPAARTAFADALRVFTRAGARSWVTLTRTERDRPAPAPLPETPSWSEHLTSTERNVVTRAAQGATNRQIATGLALSVKTVEAALTRAYRKLGARSRVEITRIILGGAGG</sequence>
<dbReference type="SUPFAM" id="SSF46894">
    <property type="entry name" value="C-terminal effector domain of the bipartite response regulators"/>
    <property type="match status" value="1"/>
</dbReference>
<organism evidence="5 6">
    <name type="scientific">Streptomyces andamanensis</name>
    <dbReference type="NCBI Taxonomy" id="1565035"/>
    <lineage>
        <taxon>Bacteria</taxon>
        <taxon>Bacillati</taxon>
        <taxon>Actinomycetota</taxon>
        <taxon>Actinomycetes</taxon>
        <taxon>Kitasatosporales</taxon>
        <taxon>Streptomycetaceae</taxon>
        <taxon>Streptomyces</taxon>
    </lineage>
</organism>
<dbReference type="InterPro" id="IPR041664">
    <property type="entry name" value="AAA_16"/>
</dbReference>
<dbReference type="CDD" id="cd06170">
    <property type="entry name" value="LuxR_C_like"/>
    <property type="match status" value="1"/>
</dbReference>
<evidence type="ECO:0000256" key="2">
    <source>
        <dbReference type="ARBA" id="ARBA00022840"/>
    </source>
</evidence>
<dbReference type="InterPro" id="IPR000792">
    <property type="entry name" value="Tscrpt_reg_LuxR_C"/>
</dbReference>
<dbReference type="SMART" id="SM00421">
    <property type="entry name" value="HTH_LUXR"/>
    <property type="match status" value="1"/>
</dbReference>
<dbReference type="PROSITE" id="PS50043">
    <property type="entry name" value="HTH_LUXR_2"/>
    <property type="match status" value="1"/>
</dbReference>
<dbReference type="PRINTS" id="PR00038">
    <property type="entry name" value="HTHLUXR"/>
</dbReference>
<dbReference type="PROSITE" id="PS00622">
    <property type="entry name" value="HTH_LUXR_1"/>
    <property type="match status" value="1"/>
</dbReference>
<evidence type="ECO:0000259" key="4">
    <source>
        <dbReference type="PROSITE" id="PS50043"/>
    </source>
</evidence>
<accession>A0ABV8TL60</accession>
<evidence type="ECO:0000313" key="6">
    <source>
        <dbReference type="Proteomes" id="UP001595824"/>
    </source>
</evidence>
<keyword evidence="6" id="KW-1185">Reference proteome</keyword>
<dbReference type="Pfam" id="PF00196">
    <property type="entry name" value="GerE"/>
    <property type="match status" value="1"/>
</dbReference>
<name>A0ABV8TL60_9ACTN</name>
<dbReference type="SUPFAM" id="SSF52540">
    <property type="entry name" value="P-loop containing nucleoside triphosphate hydrolases"/>
    <property type="match status" value="1"/>
</dbReference>
<dbReference type="InterPro" id="IPR036388">
    <property type="entry name" value="WH-like_DNA-bd_sf"/>
</dbReference>
<dbReference type="PANTHER" id="PTHR16305:SF35">
    <property type="entry name" value="TRANSCRIPTIONAL ACTIVATOR DOMAIN"/>
    <property type="match status" value="1"/>
</dbReference>
<dbReference type="InterPro" id="IPR027417">
    <property type="entry name" value="P-loop_NTPase"/>
</dbReference>
<keyword evidence="2" id="KW-0067">ATP-binding</keyword>
<feature type="region of interest" description="Disordered" evidence="3">
    <location>
        <begin position="289"/>
        <end position="321"/>
    </location>
</feature>
<dbReference type="PANTHER" id="PTHR16305">
    <property type="entry name" value="TESTICULAR SOLUBLE ADENYLYL CYCLASE"/>
    <property type="match status" value="1"/>
</dbReference>
<evidence type="ECO:0000313" key="5">
    <source>
        <dbReference type="EMBL" id="MFC4331325.1"/>
    </source>
</evidence>
<dbReference type="Gene3D" id="1.10.10.10">
    <property type="entry name" value="Winged helix-like DNA-binding domain superfamily/Winged helix DNA-binding domain"/>
    <property type="match status" value="1"/>
</dbReference>
<dbReference type="Gene3D" id="1.25.40.10">
    <property type="entry name" value="Tetratricopeptide repeat domain"/>
    <property type="match status" value="1"/>
</dbReference>
<dbReference type="InterPro" id="IPR011990">
    <property type="entry name" value="TPR-like_helical_dom_sf"/>
</dbReference>
<dbReference type="SUPFAM" id="SSF48452">
    <property type="entry name" value="TPR-like"/>
    <property type="match status" value="2"/>
</dbReference>
<proteinExistence type="predicted"/>
<evidence type="ECO:0000256" key="3">
    <source>
        <dbReference type="SAM" id="MobiDB-lite"/>
    </source>
</evidence>
<dbReference type="InterPro" id="IPR016032">
    <property type="entry name" value="Sig_transdc_resp-reg_C-effctor"/>
</dbReference>
<dbReference type="RefSeq" id="WP_381742592.1">
    <property type="nucleotide sequence ID" value="NZ_JBHSDP010000025.1"/>
</dbReference>
<dbReference type="Proteomes" id="UP001595824">
    <property type="component" value="Unassembled WGS sequence"/>
</dbReference>
<feature type="domain" description="HTH luxR-type" evidence="4">
    <location>
        <begin position="1011"/>
        <end position="1076"/>
    </location>
</feature>
<keyword evidence="1" id="KW-0547">Nucleotide-binding</keyword>
<reference evidence="6" key="1">
    <citation type="journal article" date="2019" name="Int. J. Syst. Evol. Microbiol.">
        <title>The Global Catalogue of Microorganisms (GCM) 10K type strain sequencing project: providing services to taxonomists for standard genome sequencing and annotation.</title>
        <authorList>
            <consortium name="The Broad Institute Genomics Platform"/>
            <consortium name="The Broad Institute Genome Sequencing Center for Infectious Disease"/>
            <person name="Wu L."/>
            <person name="Ma J."/>
        </authorList>
    </citation>
    <scope>NUCLEOTIDE SEQUENCE [LARGE SCALE GENOMIC DNA]</scope>
    <source>
        <strain evidence="6">PCU 347</strain>
    </source>
</reference>